<dbReference type="SUPFAM" id="SSF53474">
    <property type="entry name" value="alpha/beta-Hydrolases"/>
    <property type="match status" value="1"/>
</dbReference>
<dbReference type="InterPro" id="IPR022742">
    <property type="entry name" value="Hydrolase_4"/>
</dbReference>
<dbReference type="InterPro" id="IPR051044">
    <property type="entry name" value="MAG_DAG_Lipase"/>
</dbReference>
<evidence type="ECO:0000313" key="5">
    <source>
        <dbReference type="Proteomes" id="UP001642484"/>
    </source>
</evidence>
<evidence type="ECO:0000313" key="4">
    <source>
        <dbReference type="EMBL" id="CAK8989479.1"/>
    </source>
</evidence>
<dbReference type="PROSITE" id="PS00018">
    <property type="entry name" value="EF_HAND_1"/>
    <property type="match status" value="2"/>
</dbReference>
<accession>A0ABP0HK25</accession>
<keyword evidence="5" id="KW-1185">Reference proteome</keyword>
<feature type="transmembrane region" description="Helical" evidence="2">
    <location>
        <begin position="386"/>
        <end position="407"/>
    </location>
</feature>
<proteinExistence type="predicted"/>
<dbReference type="EMBL" id="CAXAMN010000559">
    <property type="protein sequence ID" value="CAK8989479.1"/>
    <property type="molecule type" value="Genomic_DNA"/>
</dbReference>
<dbReference type="InterPro" id="IPR029058">
    <property type="entry name" value="AB_hydrolase_fold"/>
</dbReference>
<feature type="transmembrane region" description="Helical" evidence="2">
    <location>
        <begin position="347"/>
        <end position="366"/>
    </location>
</feature>
<name>A0ABP0HK25_9DINO</name>
<evidence type="ECO:0000256" key="2">
    <source>
        <dbReference type="SAM" id="Phobius"/>
    </source>
</evidence>
<evidence type="ECO:0000256" key="1">
    <source>
        <dbReference type="ARBA" id="ARBA00022837"/>
    </source>
</evidence>
<keyword evidence="2" id="KW-0812">Transmembrane</keyword>
<dbReference type="Gene3D" id="3.40.50.1820">
    <property type="entry name" value="alpha/beta hydrolase"/>
    <property type="match status" value="1"/>
</dbReference>
<organism evidence="4 5">
    <name type="scientific">Durusdinium trenchii</name>
    <dbReference type="NCBI Taxonomy" id="1381693"/>
    <lineage>
        <taxon>Eukaryota</taxon>
        <taxon>Sar</taxon>
        <taxon>Alveolata</taxon>
        <taxon>Dinophyceae</taxon>
        <taxon>Suessiales</taxon>
        <taxon>Symbiodiniaceae</taxon>
        <taxon>Durusdinium</taxon>
    </lineage>
</organism>
<reference evidence="4 5" key="1">
    <citation type="submission" date="2024-02" db="EMBL/GenBank/DDBJ databases">
        <authorList>
            <person name="Chen Y."/>
            <person name="Shah S."/>
            <person name="Dougan E. K."/>
            <person name="Thang M."/>
            <person name="Chan C."/>
        </authorList>
    </citation>
    <scope>NUCLEOTIDE SEQUENCE [LARGE SCALE GENOMIC DNA]</scope>
</reference>
<comment type="caution">
    <text evidence="4">The sequence shown here is derived from an EMBL/GenBank/DDBJ whole genome shotgun (WGS) entry which is preliminary data.</text>
</comment>
<sequence length="568" mass="63641">MEAPGMQGMDYENLKEPGAPYAQLFGETQLPSISRFVTDTGRSLATYSWSSTNQGVIILVHGFAEHLGRYYHVADFFVNEGFDVHGVDHMAHGLSDGFAGAYGKLDMDELVTSWSQYILAKVCPLAGAHYIYCHSTGGLITLLALETLASKWDKLQGVIFSAPLIRQPSPIAQPMYCCPTLSTCCLSCGLACGTCCLIPGIKPAQLSGYKAFLAAAEKDSLYFGWKANFSVIRALLQGTVQAQKQLQRPSYPFLVMVSPNDELVDPTAAKALFEQAASTTKAFEIDAFRFAQHELHNEDRVVCMFWVLVFMIMTLYSVAILCTRLIGHGSVIGEDADEDLQKIKEMFSSVSTSMFTLFGTVSSWSLMKFVPLFEEMPMLRPLFVVFYIYSAWALLAVMTGVVSENMIAIRDQMQKEDEQREEKRKSMITKVLMELFREADVDNNGIVSRQEFEGMLKSPELVKKITKNTRMKVQDLIDLFDWIDHDKGGTITIDEFMTGFKWINEPLRAKSLVKLQERLAGDLKLLESTVHLVFVTISRKVKRSKKLLGAKGIATRNEDATRGSWPYY</sequence>
<dbReference type="InterPro" id="IPR018247">
    <property type="entry name" value="EF_Hand_1_Ca_BS"/>
</dbReference>
<dbReference type="PANTHER" id="PTHR11614">
    <property type="entry name" value="PHOSPHOLIPASE-RELATED"/>
    <property type="match status" value="1"/>
</dbReference>
<dbReference type="InterPro" id="IPR002048">
    <property type="entry name" value="EF_hand_dom"/>
</dbReference>
<evidence type="ECO:0000259" key="3">
    <source>
        <dbReference type="PROSITE" id="PS50222"/>
    </source>
</evidence>
<dbReference type="SUPFAM" id="SSF47473">
    <property type="entry name" value="EF-hand"/>
    <property type="match status" value="1"/>
</dbReference>
<dbReference type="Gene3D" id="1.10.287.70">
    <property type="match status" value="1"/>
</dbReference>
<dbReference type="Proteomes" id="UP001642484">
    <property type="component" value="Unassembled WGS sequence"/>
</dbReference>
<dbReference type="Pfam" id="PF12146">
    <property type="entry name" value="Hydrolase_4"/>
    <property type="match status" value="1"/>
</dbReference>
<keyword evidence="2" id="KW-1133">Transmembrane helix</keyword>
<protein>
    <recommendedName>
        <fullName evidence="3">EF-hand domain-containing protein</fullName>
    </recommendedName>
</protein>
<feature type="transmembrane region" description="Helical" evidence="2">
    <location>
        <begin position="304"/>
        <end position="326"/>
    </location>
</feature>
<dbReference type="SMART" id="SM00054">
    <property type="entry name" value="EFh"/>
    <property type="match status" value="2"/>
</dbReference>
<feature type="domain" description="EF-hand" evidence="3">
    <location>
        <begin position="427"/>
        <end position="462"/>
    </location>
</feature>
<dbReference type="PROSITE" id="PS50222">
    <property type="entry name" value="EF_HAND_2"/>
    <property type="match status" value="2"/>
</dbReference>
<dbReference type="Gene3D" id="1.10.238.10">
    <property type="entry name" value="EF-hand"/>
    <property type="match status" value="1"/>
</dbReference>
<dbReference type="InterPro" id="IPR011992">
    <property type="entry name" value="EF-hand-dom_pair"/>
</dbReference>
<dbReference type="CDD" id="cd00051">
    <property type="entry name" value="EFh"/>
    <property type="match status" value="1"/>
</dbReference>
<keyword evidence="2" id="KW-0472">Membrane</keyword>
<feature type="domain" description="EF-hand" evidence="3">
    <location>
        <begin position="471"/>
        <end position="506"/>
    </location>
</feature>
<keyword evidence="1" id="KW-0106">Calcium</keyword>
<dbReference type="Pfam" id="PF13499">
    <property type="entry name" value="EF-hand_7"/>
    <property type="match status" value="1"/>
</dbReference>
<gene>
    <name evidence="4" type="ORF">CCMP2556_LOCUS1675</name>
</gene>